<organism evidence="2 3">
    <name type="scientific">Dreissena polymorpha</name>
    <name type="common">Zebra mussel</name>
    <name type="synonym">Mytilus polymorpha</name>
    <dbReference type="NCBI Taxonomy" id="45954"/>
    <lineage>
        <taxon>Eukaryota</taxon>
        <taxon>Metazoa</taxon>
        <taxon>Spiralia</taxon>
        <taxon>Lophotrochozoa</taxon>
        <taxon>Mollusca</taxon>
        <taxon>Bivalvia</taxon>
        <taxon>Autobranchia</taxon>
        <taxon>Heteroconchia</taxon>
        <taxon>Euheterodonta</taxon>
        <taxon>Imparidentia</taxon>
        <taxon>Neoheterodontei</taxon>
        <taxon>Myida</taxon>
        <taxon>Dreissenoidea</taxon>
        <taxon>Dreissenidae</taxon>
        <taxon>Dreissena</taxon>
    </lineage>
</organism>
<keyword evidence="3" id="KW-1185">Reference proteome</keyword>
<feature type="domain" description="C2H2-type" evidence="1">
    <location>
        <begin position="34"/>
        <end position="55"/>
    </location>
</feature>
<dbReference type="Proteomes" id="UP000828390">
    <property type="component" value="Unassembled WGS sequence"/>
</dbReference>
<dbReference type="PROSITE" id="PS00028">
    <property type="entry name" value="ZINC_FINGER_C2H2_1"/>
    <property type="match status" value="1"/>
</dbReference>
<reference evidence="2" key="1">
    <citation type="journal article" date="2019" name="bioRxiv">
        <title>The Genome of the Zebra Mussel, Dreissena polymorpha: A Resource for Invasive Species Research.</title>
        <authorList>
            <person name="McCartney M.A."/>
            <person name="Auch B."/>
            <person name="Kono T."/>
            <person name="Mallez S."/>
            <person name="Zhang Y."/>
            <person name="Obille A."/>
            <person name="Becker A."/>
            <person name="Abrahante J.E."/>
            <person name="Garbe J."/>
            <person name="Badalamenti J.P."/>
            <person name="Herman A."/>
            <person name="Mangelson H."/>
            <person name="Liachko I."/>
            <person name="Sullivan S."/>
            <person name="Sone E.D."/>
            <person name="Koren S."/>
            <person name="Silverstein K.A.T."/>
            <person name="Beckman K.B."/>
            <person name="Gohl D.M."/>
        </authorList>
    </citation>
    <scope>NUCLEOTIDE SEQUENCE</scope>
    <source>
        <strain evidence="2">Duluth1</strain>
        <tissue evidence="2">Whole animal</tissue>
    </source>
</reference>
<evidence type="ECO:0000313" key="2">
    <source>
        <dbReference type="EMBL" id="KAH3821363.1"/>
    </source>
</evidence>
<dbReference type="Gene3D" id="3.30.160.60">
    <property type="entry name" value="Classic Zinc Finger"/>
    <property type="match status" value="1"/>
</dbReference>
<evidence type="ECO:0000259" key="1">
    <source>
        <dbReference type="PROSITE" id="PS00028"/>
    </source>
</evidence>
<dbReference type="EMBL" id="JAIWYP010000005">
    <property type="protein sequence ID" value="KAH3821363.1"/>
    <property type="molecule type" value="Genomic_DNA"/>
</dbReference>
<dbReference type="AlphaFoldDB" id="A0A9D4GQZ4"/>
<proteinExistence type="predicted"/>
<accession>A0A9D4GQZ4</accession>
<comment type="caution">
    <text evidence="2">The sequence shown here is derived from an EMBL/GenBank/DDBJ whole genome shotgun (WGS) entry which is preliminary data.</text>
</comment>
<name>A0A9D4GQZ4_DREPO</name>
<gene>
    <name evidence="2" type="ORF">DPMN_123127</name>
</gene>
<dbReference type="SMART" id="SM00355">
    <property type="entry name" value="ZnF_C2H2"/>
    <property type="match status" value="2"/>
</dbReference>
<evidence type="ECO:0000313" key="3">
    <source>
        <dbReference type="Proteomes" id="UP000828390"/>
    </source>
</evidence>
<dbReference type="InterPro" id="IPR013087">
    <property type="entry name" value="Znf_C2H2_type"/>
</dbReference>
<reference evidence="2" key="2">
    <citation type="submission" date="2020-11" db="EMBL/GenBank/DDBJ databases">
        <authorList>
            <person name="McCartney M.A."/>
            <person name="Auch B."/>
            <person name="Kono T."/>
            <person name="Mallez S."/>
            <person name="Becker A."/>
            <person name="Gohl D.M."/>
            <person name="Silverstein K.A.T."/>
            <person name="Koren S."/>
            <person name="Bechman K.B."/>
            <person name="Herman A."/>
            <person name="Abrahante J.E."/>
            <person name="Garbe J."/>
        </authorList>
    </citation>
    <scope>NUCLEOTIDE SEQUENCE</scope>
    <source>
        <strain evidence="2">Duluth1</strain>
        <tissue evidence="2">Whole animal</tissue>
    </source>
</reference>
<sequence length="469" mass="50883">MKHQNCWLCHATLATQRQFERHVETVHQRLGVECPFCHVTIKRAADMKRHILTVHPDTKVPETAFHVREMACLAIFQEDFVKVYGPSRSAGSSFWRDIRSVSVGAAGGISVSHVAVSHGSSTVEGKIDNELFSLTLSDDIFKHPLILRRLAKRLAQLPLSHSPFDQFPNPVDVDRDTKEKVARQIGVGVEHITFMKINRVPSFFLETDSSGGSTPLLDEMEMSALSSFEDTMGYPGQLLIQADYSETSSSNSPLASNSIVPIETSSLSMSSVPQVSSVTSQPAACVEVPVTATSSSVSSEPHVSGVTSQPAACVEVSVTSSSISSIPHVSCVTSEPAACVEVPVTSSSISSIPHVLCVTSQPTACVEVSMSIGIPVARRSGPTEIISSANSEFLVPRLPPTPSNQMRAKKLLAMGAMPLFPPARREWDQDEAVTFLEPKFKWPPRGWKAMSADLRLISSLNVLLQSVYF</sequence>
<protein>
    <recommendedName>
        <fullName evidence="1">C2H2-type domain-containing protein</fullName>
    </recommendedName>
</protein>